<feature type="region of interest" description="Disordered" evidence="1">
    <location>
        <begin position="288"/>
        <end position="308"/>
    </location>
</feature>
<dbReference type="EMBL" id="CP108036">
    <property type="protein sequence ID" value="WUN83618.1"/>
    <property type="molecule type" value="Genomic_DNA"/>
</dbReference>
<feature type="compositionally biased region" description="Pro residues" evidence="1">
    <location>
        <begin position="291"/>
        <end position="303"/>
    </location>
</feature>
<sequence length="336" mass="35808">MFSATLGELTGVAGRRSVRGVLLPSLVFCCLALLVVATGRGSAHDALHAWRQGSWESKVLVVAGFALALVCVAAALGNAQTALIRLAEGYWSPPVRRTLGRLGRGHHRHLVRRADDASTHDRYPPRTRPDDIMPTRLGNALKAAELYPRLRYGIDAALVWPRLHPLLPDTFLTVLGAARTGLTALLASAFLSVVLAVGGAGYLWAVHAPTPLFLLCLWGGGLAAWACYRGALLRAVVYGQHLRVAFDLYRGHLLEAVGRPVGDGDERAHWERLCLFWHRGILPHHVAAPDRPAPPSPDTPPDPAAQARPGFSPSISHLMAAAFVAAGLAGALTGAG</sequence>
<keyword evidence="4" id="KW-1185">Reference proteome</keyword>
<evidence type="ECO:0000313" key="4">
    <source>
        <dbReference type="Proteomes" id="UP001432312"/>
    </source>
</evidence>
<proteinExistence type="predicted"/>
<keyword evidence="2" id="KW-0812">Transmembrane</keyword>
<keyword evidence="2" id="KW-1133">Transmembrane helix</keyword>
<evidence type="ECO:0000256" key="1">
    <source>
        <dbReference type="SAM" id="MobiDB-lite"/>
    </source>
</evidence>
<dbReference type="RefSeq" id="WP_031151758.1">
    <property type="nucleotide sequence ID" value="NZ_CP108036.1"/>
</dbReference>
<accession>A0ABZ1QLT8</accession>
<feature type="transmembrane region" description="Helical" evidence="2">
    <location>
        <begin position="182"/>
        <end position="205"/>
    </location>
</feature>
<evidence type="ECO:0000256" key="2">
    <source>
        <dbReference type="SAM" id="Phobius"/>
    </source>
</evidence>
<name>A0ABZ1QLT8_9ACTN</name>
<reference evidence="3" key="1">
    <citation type="submission" date="2022-10" db="EMBL/GenBank/DDBJ databases">
        <title>The complete genomes of actinobacterial strains from the NBC collection.</title>
        <authorList>
            <person name="Joergensen T.S."/>
            <person name="Alvarez Arevalo M."/>
            <person name="Sterndorff E.B."/>
            <person name="Faurdal D."/>
            <person name="Vuksanovic O."/>
            <person name="Mourched A.-S."/>
            <person name="Charusanti P."/>
            <person name="Shaw S."/>
            <person name="Blin K."/>
            <person name="Weber T."/>
        </authorList>
    </citation>
    <scope>NUCLEOTIDE SEQUENCE</scope>
    <source>
        <strain evidence="3">NBC_00303</strain>
    </source>
</reference>
<organism evidence="3 4">
    <name type="scientific">Streptomyces erythrochromogenes</name>
    <dbReference type="NCBI Taxonomy" id="285574"/>
    <lineage>
        <taxon>Bacteria</taxon>
        <taxon>Bacillati</taxon>
        <taxon>Actinomycetota</taxon>
        <taxon>Actinomycetes</taxon>
        <taxon>Kitasatosporales</taxon>
        <taxon>Streptomycetaceae</taxon>
        <taxon>Streptomyces</taxon>
    </lineage>
</organism>
<evidence type="ECO:0000313" key="3">
    <source>
        <dbReference type="EMBL" id="WUN83618.1"/>
    </source>
</evidence>
<feature type="transmembrane region" description="Helical" evidence="2">
    <location>
        <begin position="21"/>
        <end position="39"/>
    </location>
</feature>
<dbReference type="Proteomes" id="UP001432312">
    <property type="component" value="Chromosome"/>
</dbReference>
<keyword evidence="2" id="KW-0472">Membrane</keyword>
<protein>
    <submittedName>
        <fullName evidence="3">Uncharacterized protein</fullName>
    </submittedName>
</protein>
<feature type="transmembrane region" description="Helical" evidence="2">
    <location>
        <begin position="211"/>
        <end position="228"/>
    </location>
</feature>
<gene>
    <name evidence="3" type="ORF">OHA91_36990</name>
</gene>
<dbReference type="GeneID" id="95501770"/>
<feature type="transmembrane region" description="Helical" evidence="2">
    <location>
        <begin position="59"/>
        <end position="77"/>
    </location>
</feature>